<keyword evidence="1 5" id="KW-0812">Transmembrane</keyword>
<evidence type="ECO:0000256" key="5">
    <source>
        <dbReference type="SAM" id="Phobius"/>
    </source>
</evidence>
<feature type="transmembrane region" description="Helical" evidence="5">
    <location>
        <begin position="260"/>
        <end position="278"/>
    </location>
</feature>
<organism evidence="6 7">
    <name type="scientific">Oceanisphaera sediminis</name>
    <dbReference type="NCBI Taxonomy" id="981381"/>
    <lineage>
        <taxon>Bacteria</taxon>
        <taxon>Pseudomonadati</taxon>
        <taxon>Pseudomonadota</taxon>
        <taxon>Gammaproteobacteria</taxon>
        <taxon>Aeromonadales</taxon>
        <taxon>Aeromonadaceae</taxon>
        <taxon>Oceanisphaera</taxon>
    </lineage>
</organism>
<dbReference type="PANTHER" id="PTHR23521">
    <property type="entry name" value="TRANSPORTER MFS SUPERFAMILY"/>
    <property type="match status" value="1"/>
</dbReference>
<feature type="transmembrane region" description="Helical" evidence="5">
    <location>
        <begin position="347"/>
        <end position="368"/>
    </location>
</feature>
<sequence length="485" mass="52822">MLLTMGVSCQSDGNLIQLFSQRSFMIKRLVISLSALIFSVFLLMGGNTFVMTLLGVNLGLRGVEPTLIGSIMVCYSVGFVLGSLYGPRVIKRVGHIRAFAVFSAFLASSTLIFPLTDSIWVWALLRAFAGIAVAGSFVVIESWFSAVATNEYRATLFFTYQICTYLAATAGQLLIGLTDPAAFVPFTLGAIVLTAALVPLSLSRVEAPTIEHNERISVKAIIKDAPVGLLAALCSGVLISSFYSMAPVYAIEVGLPVNQLSYFMAASVFTFILFAWPLGRLCDRLDRSKIMVWLNTMVVGSALGVVFMGHMNLWLLIGFSSLYMGMVAAIYPVAVAITNDRIEAHHIVAASTTLLLSYGLGSTLGPLFSSSMMTWLGAQGLYYGCAGVALLLGTYTWIWQWRSTSVPVQEQAHYIQTPAETAGIIVELDPRNEEFVDVPMEEVFPYLEAEEIAEAQASQMELDLSEPEPEPRLESELEEPLLVPH</sequence>
<dbReference type="SUPFAM" id="SSF103473">
    <property type="entry name" value="MFS general substrate transporter"/>
    <property type="match status" value="1"/>
</dbReference>
<dbReference type="InterPro" id="IPR011701">
    <property type="entry name" value="MFS"/>
</dbReference>
<dbReference type="CDD" id="cd17477">
    <property type="entry name" value="MFS_YcaD_like"/>
    <property type="match status" value="1"/>
</dbReference>
<reference evidence="7" key="1">
    <citation type="journal article" date="2019" name="Int. J. Syst. Evol. Microbiol.">
        <title>The Global Catalogue of Microorganisms (GCM) 10K type strain sequencing project: providing services to taxonomists for standard genome sequencing and annotation.</title>
        <authorList>
            <consortium name="The Broad Institute Genomics Platform"/>
            <consortium name="The Broad Institute Genome Sequencing Center for Infectious Disease"/>
            <person name="Wu L."/>
            <person name="Ma J."/>
        </authorList>
    </citation>
    <scope>NUCLEOTIDE SEQUENCE [LARGE SCALE GENOMIC DNA]</scope>
    <source>
        <strain evidence="7">JCM 17329</strain>
    </source>
</reference>
<dbReference type="Proteomes" id="UP001501479">
    <property type="component" value="Unassembled WGS sequence"/>
</dbReference>
<name>A0ABP7D8E9_9GAMM</name>
<feature type="transmembrane region" description="Helical" evidence="5">
    <location>
        <begin position="183"/>
        <end position="205"/>
    </location>
</feature>
<dbReference type="InterPro" id="IPR047200">
    <property type="entry name" value="MFS_YcaD-like"/>
</dbReference>
<keyword evidence="3 5" id="KW-0472">Membrane</keyword>
<dbReference type="InterPro" id="IPR036259">
    <property type="entry name" value="MFS_trans_sf"/>
</dbReference>
<evidence type="ECO:0000256" key="1">
    <source>
        <dbReference type="ARBA" id="ARBA00022692"/>
    </source>
</evidence>
<evidence type="ECO:0000313" key="7">
    <source>
        <dbReference type="Proteomes" id="UP001501479"/>
    </source>
</evidence>
<gene>
    <name evidence="6" type="ORF">GCM10022421_05780</name>
</gene>
<dbReference type="Gene3D" id="1.20.1250.20">
    <property type="entry name" value="MFS general substrate transporter like domains"/>
    <property type="match status" value="2"/>
</dbReference>
<accession>A0ABP7D8E9</accession>
<proteinExistence type="predicted"/>
<evidence type="ECO:0000256" key="4">
    <source>
        <dbReference type="SAM" id="MobiDB-lite"/>
    </source>
</evidence>
<evidence type="ECO:0000256" key="3">
    <source>
        <dbReference type="ARBA" id="ARBA00023136"/>
    </source>
</evidence>
<dbReference type="Pfam" id="PF07690">
    <property type="entry name" value="MFS_1"/>
    <property type="match status" value="1"/>
</dbReference>
<feature type="transmembrane region" description="Helical" evidence="5">
    <location>
        <begin position="380"/>
        <end position="399"/>
    </location>
</feature>
<feature type="transmembrane region" description="Helical" evidence="5">
    <location>
        <begin position="290"/>
        <end position="308"/>
    </location>
</feature>
<feature type="transmembrane region" description="Helical" evidence="5">
    <location>
        <begin position="29"/>
        <end position="54"/>
    </location>
</feature>
<dbReference type="PANTHER" id="PTHR23521:SF3">
    <property type="entry name" value="MFS TRANSPORTER"/>
    <property type="match status" value="1"/>
</dbReference>
<evidence type="ECO:0000313" key="6">
    <source>
        <dbReference type="EMBL" id="GAA3702070.1"/>
    </source>
</evidence>
<keyword evidence="7" id="KW-1185">Reference proteome</keyword>
<feature type="transmembrane region" description="Helical" evidence="5">
    <location>
        <begin position="119"/>
        <end position="144"/>
    </location>
</feature>
<feature type="transmembrane region" description="Helical" evidence="5">
    <location>
        <begin position="96"/>
        <end position="113"/>
    </location>
</feature>
<evidence type="ECO:0000256" key="2">
    <source>
        <dbReference type="ARBA" id="ARBA00022989"/>
    </source>
</evidence>
<feature type="transmembrane region" description="Helical" evidence="5">
    <location>
        <begin position="226"/>
        <end position="248"/>
    </location>
</feature>
<dbReference type="EMBL" id="BAABDS010000008">
    <property type="protein sequence ID" value="GAA3702070.1"/>
    <property type="molecule type" value="Genomic_DNA"/>
</dbReference>
<keyword evidence="2 5" id="KW-1133">Transmembrane helix</keyword>
<protein>
    <submittedName>
        <fullName evidence="6">MFS transporter</fullName>
    </submittedName>
</protein>
<feature type="transmembrane region" description="Helical" evidence="5">
    <location>
        <begin position="66"/>
        <end position="84"/>
    </location>
</feature>
<feature type="transmembrane region" description="Helical" evidence="5">
    <location>
        <begin position="156"/>
        <end position="177"/>
    </location>
</feature>
<feature type="transmembrane region" description="Helical" evidence="5">
    <location>
        <begin position="314"/>
        <end position="335"/>
    </location>
</feature>
<feature type="region of interest" description="Disordered" evidence="4">
    <location>
        <begin position="457"/>
        <end position="485"/>
    </location>
</feature>
<comment type="caution">
    <text evidence="6">The sequence shown here is derived from an EMBL/GenBank/DDBJ whole genome shotgun (WGS) entry which is preliminary data.</text>
</comment>